<evidence type="ECO:0000313" key="1">
    <source>
        <dbReference type="EMBL" id="KAF2868249.1"/>
    </source>
</evidence>
<accession>A0A7C8I1E4</accession>
<evidence type="ECO:0000313" key="2">
    <source>
        <dbReference type="Proteomes" id="UP000481861"/>
    </source>
</evidence>
<name>A0A7C8I1E4_9PLEO</name>
<gene>
    <name evidence="1" type="ORF">BDV95DRAFT_621715</name>
</gene>
<organism evidence="1 2">
    <name type="scientific">Massariosphaeria phaeospora</name>
    <dbReference type="NCBI Taxonomy" id="100035"/>
    <lineage>
        <taxon>Eukaryota</taxon>
        <taxon>Fungi</taxon>
        <taxon>Dikarya</taxon>
        <taxon>Ascomycota</taxon>
        <taxon>Pezizomycotina</taxon>
        <taxon>Dothideomycetes</taxon>
        <taxon>Pleosporomycetidae</taxon>
        <taxon>Pleosporales</taxon>
        <taxon>Pleosporales incertae sedis</taxon>
        <taxon>Massariosphaeria</taxon>
    </lineage>
</organism>
<sequence length="297" mass="33284">MNMASYHTSSLAHTPASVMVISPSRICEIPEQTPANIQFSDLPGELHNKIYSHLIALLPRTIDVAVARANSRIVLEKHGVPPIPHAPFPLLSGLPGMVYVSRRVYREFVPLLVRSISFHLFSSPDIRYLSRFLFSKSLPWTSPLFCHIRHLEFPTYTTRADAPCLIAHYMQFARLCISLHSITLSFSTLDLLKSHFPNPVIRNGPRRSKTVQEVAAAYELATLHLLPKLTRVSMRCYANHLSNPPSVLDDPLQTFWDVGDWLVQGWRGVRGVRGVVPHTVGLVDGSLAAFQLVVQRG</sequence>
<protein>
    <recommendedName>
        <fullName evidence="3">F-box domain-containing protein</fullName>
    </recommendedName>
</protein>
<dbReference type="AlphaFoldDB" id="A0A7C8I1E4"/>
<keyword evidence="2" id="KW-1185">Reference proteome</keyword>
<comment type="caution">
    <text evidence="1">The sequence shown here is derived from an EMBL/GenBank/DDBJ whole genome shotgun (WGS) entry which is preliminary data.</text>
</comment>
<evidence type="ECO:0008006" key="3">
    <source>
        <dbReference type="Google" id="ProtNLM"/>
    </source>
</evidence>
<dbReference type="OrthoDB" id="3779151at2759"/>
<dbReference type="Proteomes" id="UP000481861">
    <property type="component" value="Unassembled WGS sequence"/>
</dbReference>
<dbReference type="EMBL" id="JAADJZ010000020">
    <property type="protein sequence ID" value="KAF2868249.1"/>
    <property type="molecule type" value="Genomic_DNA"/>
</dbReference>
<reference evidence="1 2" key="1">
    <citation type="submission" date="2020-01" db="EMBL/GenBank/DDBJ databases">
        <authorList>
            <consortium name="DOE Joint Genome Institute"/>
            <person name="Haridas S."/>
            <person name="Albert R."/>
            <person name="Binder M."/>
            <person name="Bloem J."/>
            <person name="Labutti K."/>
            <person name="Salamov A."/>
            <person name="Andreopoulos B."/>
            <person name="Baker S.E."/>
            <person name="Barry K."/>
            <person name="Bills G."/>
            <person name="Bluhm B.H."/>
            <person name="Cannon C."/>
            <person name="Castanera R."/>
            <person name="Culley D.E."/>
            <person name="Daum C."/>
            <person name="Ezra D."/>
            <person name="Gonzalez J.B."/>
            <person name="Henrissat B."/>
            <person name="Kuo A."/>
            <person name="Liang C."/>
            <person name="Lipzen A."/>
            <person name="Lutzoni F."/>
            <person name="Magnuson J."/>
            <person name="Mondo S."/>
            <person name="Nolan M."/>
            <person name="Ohm R."/>
            <person name="Pangilinan J."/>
            <person name="Park H.-J.H."/>
            <person name="Ramirez L."/>
            <person name="Alfaro M."/>
            <person name="Sun H."/>
            <person name="Tritt A."/>
            <person name="Yoshinaga Y."/>
            <person name="Zwiers L.-H.L."/>
            <person name="Turgeon B.G."/>
            <person name="Goodwin S.B."/>
            <person name="Spatafora J.W."/>
            <person name="Crous P.W."/>
            <person name="Grigoriev I.V."/>
        </authorList>
    </citation>
    <scope>NUCLEOTIDE SEQUENCE [LARGE SCALE GENOMIC DNA]</scope>
    <source>
        <strain evidence="1 2">CBS 611.86</strain>
    </source>
</reference>
<proteinExistence type="predicted"/>